<feature type="transmembrane region" description="Helical" evidence="9">
    <location>
        <begin position="66"/>
        <end position="88"/>
    </location>
</feature>
<keyword evidence="4 9" id="KW-0997">Cell inner membrane</keyword>
<keyword evidence="6 9" id="KW-1133">Transmembrane helix</keyword>
<dbReference type="PANTHER" id="PTHR35011:SF2">
    <property type="entry name" value="2,3-DIKETO-L-GULONATE TRAP TRANSPORTER SMALL PERMEASE PROTEIN YIAM"/>
    <property type="match status" value="1"/>
</dbReference>
<dbReference type="InterPro" id="IPR007387">
    <property type="entry name" value="TRAP_DctQ"/>
</dbReference>
<organism evidence="11 12">
    <name type="scientific">Ponticoccus litoralis</name>
    <dbReference type="NCBI Taxonomy" id="422297"/>
    <lineage>
        <taxon>Bacteria</taxon>
        <taxon>Pseudomonadati</taxon>
        <taxon>Pseudomonadota</taxon>
        <taxon>Alphaproteobacteria</taxon>
        <taxon>Rhodobacterales</taxon>
        <taxon>Roseobacteraceae</taxon>
        <taxon>Ponticoccus</taxon>
    </lineage>
</organism>
<comment type="caution">
    <text evidence="9">Lacks conserved residue(s) required for the propagation of feature annotation.</text>
</comment>
<dbReference type="GO" id="GO:0005886">
    <property type="term" value="C:plasma membrane"/>
    <property type="evidence" value="ECO:0007669"/>
    <property type="project" value="UniProtKB-SubCell"/>
</dbReference>
<keyword evidence="12" id="KW-1185">Reference proteome</keyword>
<dbReference type="InterPro" id="IPR055348">
    <property type="entry name" value="DctQ"/>
</dbReference>
<accession>A0AAW9SLD2</accession>
<protein>
    <recommendedName>
        <fullName evidence="9">TRAP transporter small permease protein</fullName>
    </recommendedName>
</protein>
<proteinExistence type="inferred from homology"/>
<keyword evidence="7 9" id="KW-0472">Membrane</keyword>
<evidence type="ECO:0000313" key="11">
    <source>
        <dbReference type="EMBL" id="MEN9063442.1"/>
    </source>
</evidence>
<comment type="subunit">
    <text evidence="9">The complex comprises the extracytoplasmic solute receptor protein and the two transmembrane proteins.</text>
</comment>
<dbReference type="Proteomes" id="UP001428774">
    <property type="component" value="Unassembled WGS sequence"/>
</dbReference>
<name>A0AAW9SLD2_9RHOB</name>
<dbReference type="GO" id="GO:0015740">
    <property type="term" value="P:C4-dicarboxylate transport"/>
    <property type="evidence" value="ECO:0007669"/>
    <property type="project" value="TreeGrafter"/>
</dbReference>
<dbReference type="RefSeq" id="WP_347168520.1">
    <property type="nucleotide sequence ID" value="NZ_JBDNCH010000004.1"/>
</dbReference>
<evidence type="ECO:0000256" key="4">
    <source>
        <dbReference type="ARBA" id="ARBA00022519"/>
    </source>
</evidence>
<dbReference type="GO" id="GO:0022857">
    <property type="term" value="F:transmembrane transporter activity"/>
    <property type="evidence" value="ECO:0007669"/>
    <property type="project" value="UniProtKB-UniRule"/>
</dbReference>
<evidence type="ECO:0000256" key="9">
    <source>
        <dbReference type="RuleBase" id="RU369079"/>
    </source>
</evidence>
<evidence type="ECO:0000256" key="6">
    <source>
        <dbReference type="ARBA" id="ARBA00022989"/>
    </source>
</evidence>
<evidence type="ECO:0000259" key="10">
    <source>
        <dbReference type="Pfam" id="PF04290"/>
    </source>
</evidence>
<feature type="transmembrane region" description="Helical" evidence="9">
    <location>
        <begin position="37"/>
        <end position="60"/>
    </location>
</feature>
<dbReference type="PANTHER" id="PTHR35011">
    <property type="entry name" value="2,3-DIKETO-L-GULONATE TRAP TRANSPORTER SMALL PERMEASE PROTEIN YIAM"/>
    <property type="match status" value="1"/>
</dbReference>
<feature type="domain" description="Tripartite ATP-independent periplasmic transporters DctQ component" evidence="10">
    <location>
        <begin position="46"/>
        <end position="174"/>
    </location>
</feature>
<evidence type="ECO:0000256" key="5">
    <source>
        <dbReference type="ARBA" id="ARBA00022692"/>
    </source>
</evidence>
<comment type="function">
    <text evidence="9">Part of the tripartite ATP-independent periplasmic (TRAP) transport system.</text>
</comment>
<gene>
    <name evidence="11" type="ORF">ABFB10_23015</name>
</gene>
<sequence>MTRSSSDAAGGRQRPLVHGLLTLCRGLTLGLDYSARVIAVTAMAVMFTLLLMNVVLRYIFTTGIPMAYEIHAVLLPWLVAGGLVVASARNRNIAVTLLPDMMPPALRRLILIAVQGIVLVIAVSIVWSGQPILRASTFQSLSTLGIKQVWGYASLPYSFACISVIATCDLLRLILRDETLEESLVTPTSLS</sequence>
<feature type="transmembrane region" description="Helical" evidence="9">
    <location>
        <begin position="109"/>
        <end position="129"/>
    </location>
</feature>
<evidence type="ECO:0000256" key="2">
    <source>
        <dbReference type="ARBA" id="ARBA00022448"/>
    </source>
</evidence>
<keyword evidence="3" id="KW-1003">Cell membrane</keyword>
<comment type="subcellular location">
    <subcellularLocation>
        <location evidence="1 9">Cell inner membrane</location>
        <topology evidence="1 9">Multi-pass membrane protein</topology>
    </subcellularLocation>
</comment>
<dbReference type="EMBL" id="JBDNCH010000004">
    <property type="protein sequence ID" value="MEN9063442.1"/>
    <property type="molecule type" value="Genomic_DNA"/>
</dbReference>
<evidence type="ECO:0000313" key="12">
    <source>
        <dbReference type="Proteomes" id="UP001428774"/>
    </source>
</evidence>
<evidence type="ECO:0000256" key="1">
    <source>
        <dbReference type="ARBA" id="ARBA00004429"/>
    </source>
</evidence>
<comment type="caution">
    <text evidence="11">The sequence shown here is derived from an EMBL/GenBank/DDBJ whole genome shotgun (WGS) entry which is preliminary data.</text>
</comment>
<keyword evidence="2 9" id="KW-0813">Transport</keyword>
<dbReference type="AlphaFoldDB" id="A0AAW9SLD2"/>
<evidence type="ECO:0000256" key="7">
    <source>
        <dbReference type="ARBA" id="ARBA00023136"/>
    </source>
</evidence>
<evidence type="ECO:0000256" key="8">
    <source>
        <dbReference type="ARBA" id="ARBA00038436"/>
    </source>
</evidence>
<dbReference type="Pfam" id="PF04290">
    <property type="entry name" value="DctQ"/>
    <property type="match status" value="1"/>
</dbReference>
<evidence type="ECO:0000256" key="3">
    <source>
        <dbReference type="ARBA" id="ARBA00022475"/>
    </source>
</evidence>
<reference evidence="11 12" key="1">
    <citation type="submission" date="2024-05" db="EMBL/GenBank/DDBJ databases">
        <title>Genome sequence of Ponticoccus litoralis KCCM 90028.</title>
        <authorList>
            <person name="Kim J.M."/>
            <person name="Lee J.K."/>
            <person name="Choi B.J."/>
            <person name="Bayburt H."/>
            <person name="Baek J.H."/>
            <person name="Jeon C.O."/>
        </authorList>
    </citation>
    <scope>NUCLEOTIDE SEQUENCE [LARGE SCALE GENOMIC DNA]</scope>
    <source>
        <strain evidence="11 12">KCCM 90028</strain>
    </source>
</reference>
<keyword evidence="5 9" id="KW-0812">Transmembrane</keyword>
<comment type="similarity">
    <text evidence="8 9">Belongs to the TRAP transporter small permease family.</text>
</comment>